<dbReference type="InterPro" id="IPR005467">
    <property type="entry name" value="His_kinase_dom"/>
</dbReference>
<evidence type="ECO:0000256" key="1">
    <source>
        <dbReference type="ARBA" id="ARBA00000085"/>
    </source>
</evidence>
<evidence type="ECO:0000259" key="10">
    <source>
        <dbReference type="PROSITE" id="PS50109"/>
    </source>
</evidence>
<dbReference type="GO" id="GO:0005524">
    <property type="term" value="F:ATP binding"/>
    <property type="evidence" value="ECO:0007669"/>
    <property type="project" value="UniProtKB-KW"/>
</dbReference>
<keyword evidence="3 9" id="KW-0597">Phosphoprotein</keyword>
<proteinExistence type="predicted"/>
<keyword evidence="7" id="KW-0067">ATP-binding</keyword>
<comment type="catalytic activity">
    <reaction evidence="1">
        <text>ATP + protein L-histidine = ADP + protein N-phospho-L-histidine.</text>
        <dbReference type="EC" id="2.7.13.3"/>
    </reaction>
</comment>
<accession>M1PG95</accession>
<evidence type="ECO:0000256" key="8">
    <source>
        <dbReference type="ARBA" id="ARBA00023012"/>
    </source>
</evidence>
<dbReference type="eggNOG" id="COG4191">
    <property type="taxonomic scope" value="Bacteria"/>
</dbReference>
<dbReference type="Pfam" id="PF02518">
    <property type="entry name" value="HATPase_c"/>
    <property type="match status" value="1"/>
</dbReference>
<dbReference type="STRING" id="1167006.UWK_02137"/>
<keyword evidence="8" id="KW-0902">Two-component regulatory system</keyword>
<evidence type="ECO:0000259" key="11">
    <source>
        <dbReference type="PROSITE" id="PS50110"/>
    </source>
</evidence>
<dbReference type="InterPro" id="IPR011006">
    <property type="entry name" value="CheY-like_superfamily"/>
</dbReference>
<evidence type="ECO:0000256" key="9">
    <source>
        <dbReference type="PROSITE-ProRule" id="PRU00169"/>
    </source>
</evidence>
<dbReference type="EC" id="2.7.13.3" evidence="2"/>
<dbReference type="Gene3D" id="3.40.50.2300">
    <property type="match status" value="1"/>
</dbReference>
<sequence length="373" mass="40853">METLGLMAGSVAHDLNNILSGIVTLPELLLMQMGDEHEYRDTIQLIQEAGKEAASVVSDLITVARGATAEKEVCNLNTVVESLITKIKKKQMDRRLEGVAINVCCEPGLPNSYCSVVHINKVLMNLIGNAAEEMEGKGTIVVRTKNVFVEEPRLGYEIIEAGEYIVVSITDSGSGIKEEDIKKIFEPFYSKKAMGRSGTGLGLAIVWNTVHDHDGFIDLTSDESGTTFDLYFPTTKAGVRSESSQLSISNFKGNGESILVIDDQEKQQEIARKILTALGYKAYTVGSGEEAIAYIKQYPVDLLILDMIMNKGINGRKTYEEILKINPKQKAIIASGFAENNEVKQTIILGASQFVRKPYALTQIGQAVRQALL</sequence>
<dbReference type="PANTHER" id="PTHR43065:SF46">
    <property type="entry name" value="C4-DICARBOXYLATE TRANSPORT SENSOR PROTEIN DCTB"/>
    <property type="match status" value="1"/>
</dbReference>
<dbReference type="PROSITE" id="PS50110">
    <property type="entry name" value="RESPONSE_REGULATORY"/>
    <property type="match status" value="1"/>
</dbReference>
<evidence type="ECO:0000313" key="12">
    <source>
        <dbReference type="EMBL" id="AGF78680.1"/>
    </source>
</evidence>
<evidence type="ECO:0000256" key="5">
    <source>
        <dbReference type="ARBA" id="ARBA00022741"/>
    </source>
</evidence>
<evidence type="ECO:0000313" key="13">
    <source>
        <dbReference type="Proteomes" id="UP000011721"/>
    </source>
</evidence>
<dbReference type="SMART" id="SM00388">
    <property type="entry name" value="HisKA"/>
    <property type="match status" value="1"/>
</dbReference>
<gene>
    <name evidence="12" type="ordered locus">UWK_02137</name>
</gene>
<dbReference type="CDD" id="cd00156">
    <property type="entry name" value="REC"/>
    <property type="match status" value="1"/>
</dbReference>
<keyword evidence="6 12" id="KW-0418">Kinase</keyword>
<dbReference type="Pfam" id="PF00512">
    <property type="entry name" value="HisKA"/>
    <property type="match status" value="1"/>
</dbReference>
<reference evidence="13" key="1">
    <citation type="journal article" date="2013" name="Stand. Genomic Sci.">
        <title>Complete genome sequence of Desulfocapsa sulfexigens, a marine deltaproteobacterium specialized in disproportionating inorganic sulfur compounds.</title>
        <authorList>
            <person name="Finster K.W."/>
            <person name="Kjeldsen K.U."/>
            <person name="Kube M."/>
            <person name="Reinhardt R."/>
            <person name="Mussmann M."/>
            <person name="Amann R."/>
            <person name="Schreiber L."/>
        </authorList>
    </citation>
    <scope>NUCLEOTIDE SEQUENCE [LARGE SCALE GENOMIC DNA]</scope>
    <source>
        <strain evidence="13">DSM 10523 / SB164P1</strain>
    </source>
</reference>
<dbReference type="GO" id="GO:0000155">
    <property type="term" value="F:phosphorelay sensor kinase activity"/>
    <property type="evidence" value="ECO:0007669"/>
    <property type="project" value="InterPro"/>
</dbReference>
<dbReference type="eggNOG" id="COG2204">
    <property type="taxonomic scope" value="Bacteria"/>
</dbReference>
<dbReference type="Gene3D" id="1.10.287.130">
    <property type="match status" value="1"/>
</dbReference>
<evidence type="ECO:0000256" key="4">
    <source>
        <dbReference type="ARBA" id="ARBA00022679"/>
    </source>
</evidence>
<dbReference type="InterPro" id="IPR003594">
    <property type="entry name" value="HATPase_dom"/>
</dbReference>
<feature type="domain" description="Histidine kinase" evidence="10">
    <location>
        <begin position="10"/>
        <end position="236"/>
    </location>
</feature>
<dbReference type="PROSITE" id="PS50109">
    <property type="entry name" value="HIS_KIN"/>
    <property type="match status" value="1"/>
</dbReference>
<feature type="modified residue" description="4-aspartylphosphate" evidence="9">
    <location>
        <position position="306"/>
    </location>
</feature>
<dbReference type="CDD" id="cd00082">
    <property type="entry name" value="HisKA"/>
    <property type="match status" value="1"/>
</dbReference>
<organism evidence="12 13">
    <name type="scientific">Desulfocapsa sulfexigens (strain DSM 10523 / SB164P1)</name>
    <dbReference type="NCBI Taxonomy" id="1167006"/>
    <lineage>
        <taxon>Bacteria</taxon>
        <taxon>Pseudomonadati</taxon>
        <taxon>Thermodesulfobacteriota</taxon>
        <taxon>Desulfobulbia</taxon>
        <taxon>Desulfobulbales</taxon>
        <taxon>Desulfocapsaceae</taxon>
        <taxon>Desulfocapsa</taxon>
    </lineage>
</organism>
<dbReference type="SUPFAM" id="SSF52172">
    <property type="entry name" value="CheY-like"/>
    <property type="match status" value="1"/>
</dbReference>
<keyword evidence="5" id="KW-0547">Nucleotide-binding</keyword>
<dbReference type="InterPro" id="IPR036097">
    <property type="entry name" value="HisK_dim/P_sf"/>
</dbReference>
<dbReference type="KEGG" id="dsf:UWK_02137"/>
<name>M1PG95_DESSD</name>
<dbReference type="SMART" id="SM00448">
    <property type="entry name" value="REC"/>
    <property type="match status" value="1"/>
</dbReference>
<dbReference type="PANTHER" id="PTHR43065">
    <property type="entry name" value="SENSOR HISTIDINE KINASE"/>
    <property type="match status" value="1"/>
</dbReference>
<feature type="domain" description="Response regulatory" evidence="11">
    <location>
        <begin position="257"/>
        <end position="372"/>
    </location>
</feature>
<dbReference type="Gene3D" id="3.30.565.10">
    <property type="entry name" value="Histidine kinase-like ATPase, C-terminal domain"/>
    <property type="match status" value="1"/>
</dbReference>
<evidence type="ECO:0000256" key="3">
    <source>
        <dbReference type="ARBA" id="ARBA00022553"/>
    </source>
</evidence>
<dbReference type="InterPro" id="IPR001789">
    <property type="entry name" value="Sig_transdc_resp-reg_receiver"/>
</dbReference>
<dbReference type="OrthoDB" id="45683at2"/>
<protein>
    <recommendedName>
        <fullName evidence="2">histidine kinase</fullName>
        <ecNumber evidence="2">2.7.13.3</ecNumber>
    </recommendedName>
</protein>
<dbReference type="Proteomes" id="UP000011721">
    <property type="component" value="Chromosome"/>
</dbReference>
<dbReference type="InterPro" id="IPR004358">
    <property type="entry name" value="Sig_transdc_His_kin-like_C"/>
</dbReference>
<dbReference type="SUPFAM" id="SSF47384">
    <property type="entry name" value="Homodimeric domain of signal transducing histidine kinase"/>
    <property type="match status" value="1"/>
</dbReference>
<dbReference type="InterPro" id="IPR003661">
    <property type="entry name" value="HisK_dim/P_dom"/>
</dbReference>
<evidence type="ECO:0000256" key="2">
    <source>
        <dbReference type="ARBA" id="ARBA00012438"/>
    </source>
</evidence>
<dbReference type="SMART" id="SM00387">
    <property type="entry name" value="HATPase_c"/>
    <property type="match status" value="1"/>
</dbReference>
<dbReference type="HOGENOM" id="CLU_000445_114_51_7"/>
<dbReference type="SUPFAM" id="SSF55874">
    <property type="entry name" value="ATPase domain of HSP90 chaperone/DNA topoisomerase II/histidine kinase"/>
    <property type="match status" value="1"/>
</dbReference>
<keyword evidence="4" id="KW-0808">Transferase</keyword>
<keyword evidence="13" id="KW-1185">Reference proteome</keyword>
<evidence type="ECO:0000256" key="6">
    <source>
        <dbReference type="ARBA" id="ARBA00022777"/>
    </source>
</evidence>
<dbReference type="PRINTS" id="PR00344">
    <property type="entry name" value="BCTRLSENSOR"/>
</dbReference>
<dbReference type="AlphaFoldDB" id="M1PG95"/>
<dbReference type="EMBL" id="CP003985">
    <property type="protein sequence ID" value="AGF78680.1"/>
    <property type="molecule type" value="Genomic_DNA"/>
</dbReference>
<evidence type="ECO:0000256" key="7">
    <source>
        <dbReference type="ARBA" id="ARBA00022840"/>
    </source>
</evidence>
<dbReference type="Pfam" id="PF00072">
    <property type="entry name" value="Response_reg"/>
    <property type="match status" value="1"/>
</dbReference>
<dbReference type="InterPro" id="IPR036890">
    <property type="entry name" value="HATPase_C_sf"/>
</dbReference>